<evidence type="ECO:0000313" key="3">
    <source>
        <dbReference type="Proteomes" id="UP000094936"/>
    </source>
</evidence>
<dbReference type="PANTHER" id="PTHR33121:SF76">
    <property type="entry name" value="SIGNALING PROTEIN"/>
    <property type="match status" value="1"/>
</dbReference>
<dbReference type="AlphaFoldDB" id="A0A1C3ERS3"/>
<dbReference type="InterPro" id="IPR050706">
    <property type="entry name" value="Cyclic-di-GMP_PDE-like"/>
</dbReference>
<accession>A0A1C3ERS3</accession>
<sequence length="214" mass="23973">MDAGIARQGIFDKNCDLFGYELLFRCGKSNVFPNVDGNMATQAVLDMTFNTTATQTNFISKGFPCFVNFSHKSITDCNPSKFPQSQLVFEILESCDIDGTLIATIRELRRKGFLIAFDDFQPTRSWLDILPLADIVKIDFSALSSSTILQLLRLIPKDRKCKLLAEKLENQAEVDQALSLGFDLFQGYALHRPENLSLSKAEASEAVTWVRTSD</sequence>
<dbReference type="OrthoDB" id="9804751at2"/>
<dbReference type="PANTHER" id="PTHR33121">
    <property type="entry name" value="CYCLIC DI-GMP PHOSPHODIESTERASE PDEF"/>
    <property type="match status" value="1"/>
</dbReference>
<protein>
    <recommendedName>
        <fullName evidence="1">EAL domain-containing protein</fullName>
    </recommendedName>
</protein>
<dbReference type="Gene3D" id="3.20.20.450">
    <property type="entry name" value="EAL domain"/>
    <property type="match status" value="1"/>
</dbReference>
<feature type="domain" description="EAL" evidence="1">
    <location>
        <begin position="1"/>
        <end position="207"/>
    </location>
</feature>
<name>A0A1C3ERS3_9GAMM</name>
<dbReference type="SMART" id="SM00052">
    <property type="entry name" value="EAL"/>
    <property type="match status" value="1"/>
</dbReference>
<gene>
    <name evidence="2" type="ORF">A8L45_02490</name>
</gene>
<organism evidence="2 3">
    <name type="scientific">Veronia pacifica</name>
    <dbReference type="NCBI Taxonomy" id="1080227"/>
    <lineage>
        <taxon>Bacteria</taxon>
        <taxon>Pseudomonadati</taxon>
        <taxon>Pseudomonadota</taxon>
        <taxon>Gammaproteobacteria</taxon>
        <taxon>Vibrionales</taxon>
        <taxon>Vibrionaceae</taxon>
        <taxon>Veronia</taxon>
    </lineage>
</organism>
<evidence type="ECO:0000313" key="2">
    <source>
        <dbReference type="EMBL" id="ODA35921.1"/>
    </source>
</evidence>
<dbReference type="Proteomes" id="UP000094936">
    <property type="component" value="Unassembled WGS sequence"/>
</dbReference>
<dbReference type="Pfam" id="PF00563">
    <property type="entry name" value="EAL"/>
    <property type="match status" value="1"/>
</dbReference>
<reference evidence="2 3" key="1">
    <citation type="submission" date="2016-05" db="EMBL/GenBank/DDBJ databases">
        <title>Genomic Taxonomy of the Vibrionaceae.</title>
        <authorList>
            <person name="Gomez-Gil B."/>
            <person name="Enciso-Ibarra J."/>
        </authorList>
    </citation>
    <scope>NUCLEOTIDE SEQUENCE [LARGE SCALE GENOMIC DNA]</scope>
    <source>
        <strain evidence="2 3">CAIM 1920</strain>
    </source>
</reference>
<evidence type="ECO:0000259" key="1">
    <source>
        <dbReference type="PROSITE" id="PS50883"/>
    </source>
</evidence>
<dbReference type="GO" id="GO:0071111">
    <property type="term" value="F:cyclic-guanylate-specific phosphodiesterase activity"/>
    <property type="evidence" value="ECO:0007669"/>
    <property type="project" value="InterPro"/>
</dbReference>
<proteinExistence type="predicted"/>
<dbReference type="SUPFAM" id="SSF141868">
    <property type="entry name" value="EAL domain-like"/>
    <property type="match status" value="1"/>
</dbReference>
<dbReference type="InterPro" id="IPR035919">
    <property type="entry name" value="EAL_sf"/>
</dbReference>
<dbReference type="PROSITE" id="PS50883">
    <property type="entry name" value="EAL"/>
    <property type="match status" value="1"/>
</dbReference>
<dbReference type="InterPro" id="IPR001633">
    <property type="entry name" value="EAL_dom"/>
</dbReference>
<keyword evidence="3" id="KW-1185">Reference proteome</keyword>
<dbReference type="EMBL" id="LYBM01000002">
    <property type="protein sequence ID" value="ODA35921.1"/>
    <property type="molecule type" value="Genomic_DNA"/>
</dbReference>
<dbReference type="STRING" id="1080227.A8L45_02490"/>
<comment type="caution">
    <text evidence="2">The sequence shown here is derived from an EMBL/GenBank/DDBJ whole genome shotgun (WGS) entry which is preliminary data.</text>
</comment>